<reference evidence="1" key="1">
    <citation type="thesis" date="2020" institute="ProQuest LLC" country="789 East Eisenhower Parkway, Ann Arbor, MI, USA">
        <title>Comparative Genomics and Chromosome Evolution.</title>
        <authorList>
            <person name="Mudd A.B."/>
        </authorList>
    </citation>
    <scope>NUCLEOTIDE SEQUENCE</scope>
    <source>
        <strain evidence="1">237g6f4</strain>
        <tissue evidence="1">Blood</tissue>
    </source>
</reference>
<gene>
    <name evidence="1" type="ORF">GDO81_024188</name>
</gene>
<evidence type="ECO:0000313" key="2">
    <source>
        <dbReference type="Proteomes" id="UP000824782"/>
    </source>
</evidence>
<dbReference type="AlphaFoldDB" id="A0AAV6YNI1"/>
<proteinExistence type="predicted"/>
<protein>
    <submittedName>
        <fullName evidence="1">Uncharacterized protein</fullName>
    </submittedName>
</protein>
<name>A0AAV6YNI1_ENGPU</name>
<accession>A0AAV6YNI1</accession>
<organism evidence="1 2">
    <name type="scientific">Engystomops pustulosus</name>
    <name type="common">Tungara frog</name>
    <name type="synonym">Physalaemus pustulosus</name>
    <dbReference type="NCBI Taxonomy" id="76066"/>
    <lineage>
        <taxon>Eukaryota</taxon>
        <taxon>Metazoa</taxon>
        <taxon>Chordata</taxon>
        <taxon>Craniata</taxon>
        <taxon>Vertebrata</taxon>
        <taxon>Euteleostomi</taxon>
        <taxon>Amphibia</taxon>
        <taxon>Batrachia</taxon>
        <taxon>Anura</taxon>
        <taxon>Neobatrachia</taxon>
        <taxon>Hyloidea</taxon>
        <taxon>Leptodactylidae</taxon>
        <taxon>Leiuperinae</taxon>
        <taxon>Engystomops</taxon>
    </lineage>
</organism>
<dbReference type="Proteomes" id="UP000824782">
    <property type="component" value="Unassembled WGS sequence"/>
</dbReference>
<sequence length="105" mass="11787">MEPLGLICIVFHPAGRFPLRFILYYACGWDNGRGLEKGEGLFVLSLKQSLLIGLTEIPSGAVSVVTWDLPLLIHLTDPLLDYRLHHNLTVTSMSQVNYAMFNLLM</sequence>
<keyword evidence="2" id="KW-1185">Reference proteome</keyword>
<comment type="caution">
    <text evidence="1">The sequence shown here is derived from an EMBL/GenBank/DDBJ whole genome shotgun (WGS) entry which is preliminary data.</text>
</comment>
<evidence type="ECO:0000313" key="1">
    <source>
        <dbReference type="EMBL" id="KAG8537633.1"/>
    </source>
</evidence>
<dbReference type="EMBL" id="WNYA01028395">
    <property type="protein sequence ID" value="KAG8537633.1"/>
    <property type="molecule type" value="Genomic_DNA"/>
</dbReference>